<dbReference type="GO" id="GO:0043190">
    <property type="term" value="C:ATP-binding cassette (ABC) transporter complex"/>
    <property type="evidence" value="ECO:0007669"/>
    <property type="project" value="InterPro"/>
</dbReference>
<dbReference type="Proteomes" id="UP000051291">
    <property type="component" value="Unassembled WGS sequence"/>
</dbReference>
<dbReference type="STRING" id="1423820.FC64_GL001372"/>
<dbReference type="CDD" id="cd01071">
    <property type="entry name" value="PBP2_PhnD_like"/>
    <property type="match status" value="1"/>
</dbReference>
<dbReference type="GO" id="GO:0055085">
    <property type="term" value="P:transmembrane transport"/>
    <property type="evidence" value="ECO:0007669"/>
    <property type="project" value="InterPro"/>
</dbReference>
<protein>
    <submittedName>
        <fullName evidence="4">Phosphate phosphonate ABC transporter periplasmic protein</fullName>
    </submittedName>
</protein>
<reference evidence="4 5" key="1">
    <citation type="journal article" date="2015" name="Genome Announc.">
        <title>Expanding the biotechnology potential of lactobacilli through comparative genomics of 213 strains and associated genera.</title>
        <authorList>
            <person name="Sun Z."/>
            <person name="Harris H.M."/>
            <person name="McCann A."/>
            <person name="Guo C."/>
            <person name="Argimon S."/>
            <person name="Zhang W."/>
            <person name="Yang X."/>
            <person name="Jeffery I.B."/>
            <person name="Cooney J.C."/>
            <person name="Kagawa T.F."/>
            <person name="Liu W."/>
            <person name="Song Y."/>
            <person name="Salvetti E."/>
            <person name="Wrobel A."/>
            <person name="Rasinkangas P."/>
            <person name="Parkhill J."/>
            <person name="Rea M.C."/>
            <person name="O'Sullivan O."/>
            <person name="Ritari J."/>
            <person name="Douillard F.P."/>
            <person name="Paul Ross R."/>
            <person name="Yang R."/>
            <person name="Briner A.E."/>
            <person name="Felis G.E."/>
            <person name="de Vos W.M."/>
            <person name="Barrangou R."/>
            <person name="Klaenhammer T.R."/>
            <person name="Caufield P.W."/>
            <person name="Cui Y."/>
            <person name="Zhang H."/>
            <person name="O'Toole P.W."/>
        </authorList>
    </citation>
    <scope>NUCLEOTIDE SEQUENCE [LARGE SCALE GENOMIC DNA]</scope>
    <source>
        <strain evidence="4 5">DSM 20653</strain>
    </source>
</reference>
<comment type="caution">
    <text evidence="4">The sequence shown here is derived from an EMBL/GenBank/DDBJ whole genome shotgun (WGS) entry which is preliminary data.</text>
</comment>
<dbReference type="SUPFAM" id="SSF53850">
    <property type="entry name" value="Periplasmic binding protein-like II"/>
    <property type="match status" value="1"/>
</dbReference>
<name>A0A0R1ZB15_9LACO</name>
<feature type="chain" id="PRO_5006414238" evidence="3">
    <location>
        <begin position="27"/>
        <end position="312"/>
    </location>
</feature>
<comment type="similarity">
    <text evidence="1">Belongs to the phosphate/phosphite/phosphonate binding protein family.</text>
</comment>
<accession>A0A0R1ZB15</accession>
<feature type="signal peptide" evidence="3">
    <location>
        <begin position="1"/>
        <end position="26"/>
    </location>
</feature>
<evidence type="ECO:0000313" key="4">
    <source>
        <dbReference type="EMBL" id="KRM51562.1"/>
    </source>
</evidence>
<dbReference type="Gene3D" id="3.40.190.10">
    <property type="entry name" value="Periplasmic binding protein-like II"/>
    <property type="match status" value="2"/>
</dbReference>
<dbReference type="EMBL" id="AYYZ01000030">
    <property type="protein sequence ID" value="KRM51562.1"/>
    <property type="molecule type" value="Genomic_DNA"/>
</dbReference>
<evidence type="ECO:0000256" key="3">
    <source>
        <dbReference type="SAM" id="SignalP"/>
    </source>
</evidence>
<dbReference type="RefSeq" id="WP_057907196.1">
    <property type="nucleotide sequence ID" value="NZ_AYYZ01000030.1"/>
</dbReference>
<evidence type="ECO:0000313" key="5">
    <source>
        <dbReference type="Proteomes" id="UP000051291"/>
    </source>
</evidence>
<sequence>MKVIKKIIMSFMAIVLALLISGNVHASNTNSKEYTPKKLVIAFDPSSNAETMESKAQPFGKLLSKQLGIPVKVVVATNDNTMIEGMASGKVDCAFLPPEGYVLAHQKYGVKVLLQSTRYAYKEPDDQMTHHLVKDFHAQILVRKGSGIKSLKDLRGKKIAVQSSTSTAGWIWPVVALYKHGINIYKDNIQTVQVKGHDQGVMAVYNGSADACFVFQGARNIVKKDAPDVMQKVVPLYTTPAIPDDTVSVRGNMSPAFQKKLINAFQTVAKSKQGHKIIQEVYQQQGYVKANNSDFNKVREYAKIMQKIDQSK</sequence>
<proteinExistence type="inferred from homology"/>
<dbReference type="InterPro" id="IPR005770">
    <property type="entry name" value="PhnD"/>
</dbReference>
<evidence type="ECO:0000256" key="1">
    <source>
        <dbReference type="ARBA" id="ARBA00007162"/>
    </source>
</evidence>
<dbReference type="PANTHER" id="PTHR35841">
    <property type="entry name" value="PHOSPHONATES-BINDING PERIPLASMIC PROTEIN"/>
    <property type="match status" value="1"/>
</dbReference>
<dbReference type="PATRIC" id="fig|1423820.4.peg.1398"/>
<dbReference type="Pfam" id="PF12974">
    <property type="entry name" value="Phosphonate-bd"/>
    <property type="match status" value="1"/>
</dbReference>
<evidence type="ECO:0000256" key="2">
    <source>
        <dbReference type="ARBA" id="ARBA00022729"/>
    </source>
</evidence>
<dbReference type="PANTHER" id="PTHR35841:SF1">
    <property type="entry name" value="PHOSPHONATES-BINDING PERIPLASMIC PROTEIN"/>
    <property type="match status" value="1"/>
</dbReference>
<dbReference type="AlphaFoldDB" id="A0A0R1ZB15"/>
<dbReference type="NCBIfam" id="TIGR01098">
    <property type="entry name" value="3A0109s03R"/>
    <property type="match status" value="1"/>
</dbReference>
<keyword evidence="5" id="KW-1185">Reference proteome</keyword>
<keyword evidence="2 3" id="KW-0732">Signal</keyword>
<organism evidence="4 5">
    <name type="scientific">Ligilactobacillus araffinosus DSM 20653</name>
    <dbReference type="NCBI Taxonomy" id="1423820"/>
    <lineage>
        <taxon>Bacteria</taxon>
        <taxon>Bacillati</taxon>
        <taxon>Bacillota</taxon>
        <taxon>Bacilli</taxon>
        <taxon>Lactobacillales</taxon>
        <taxon>Lactobacillaceae</taxon>
        <taxon>Ligilactobacillus</taxon>
    </lineage>
</organism>
<gene>
    <name evidence="4" type="ORF">FC64_GL001372</name>
</gene>